<accession>W6QLN8</accession>
<reference evidence="1" key="1">
    <citation type="journal article" date="2014" name="Nat. Commun.">
        <title>Multiple recent horizontal transfers of a large genomic region in cheese making fungi.</title>
        <authorList>
            <person name="Cheeseman K."/>
            <person name="Ropars J."/>
            <person name="Renault P."/>
            <person name="Dupont J."/>
            <person name="Gouzy J."/>
            <person name="Branca A."/>
            <person name="Abraham A.L."/>
            <person name="Ceppi M."/>
            <person name="Conseiller E."/>
            <person name="Debuchy R."/>
            <person name="Malagnac F."/>
            <person name="Goarin A."/>
            <person name="Silar P."/>
            <person name="Lacoste S."/>
            <person name="Sallet E."/>
            <person name="Bensimon A."/>
            <person name="Giraud T."/>
            <person name="Brygoo Y."/>
        </authorList>
    </citation>
    <scope>NUCLEOTIDE SEQUENCE [LARGE SCALE GENOMIC DNA]</scope>
    <source>
        <strain evidence="1">FM164</strain>
    </source>
</reference>
<sequence length="139" mass="16068">MRYRRFNLQALLNASAKPGGDAGTTLPRCWDREDLFSLRNFLIKLVARWAELKYEQESLPVDFGEEELLRHTDEMNLLEGISGIVHQLQDAGLIPLGGIVRPEYYESAMEANERFRQESIGLAENKSQRDFHAKVWPYN</sequence>
<dbReference type="EMBL" id="HG792019">
    <property type="protein sequence ID" value="CDM36896.1"/>
    <property type="molecule type" value="Genomic_DNA"/>
</dbReference>
<gene>
    <name evidence="1" type="ORF">PROQFM164_S05g000729</name>
</gene>
<evidence type="ECO:0000313" key="1">
    <source>
        <dbReference type="EMBL" id="CDM36896.1"/>
    </source>
</evidence>
<dbReference type="Proteomes" id="UP000030686">
    <property type="component" value="Unassembled WGS sequence"/>
</dbReference>
<name>W6QLN8_PENRF</name>
<keyword evidence="2" id="KW-1185">Reference proteome</keyword>
<protein>
    <submittedName>
        <fullName evidence="1">Uncharacterized protein</fullName>
    </submittedName>
</protein>
<dbReference type="AlphaFoldDB" id="W6QLN8"/>
<evidence type="ECO:0000313" key="2">
    <source>
        <dbReference type="Proteomes" id="UP000030686"/>
    </source>
</evidence>
<dbReference type="OrthoDB" id="2831558at2759"/>
<proteinExistence type="predicted"/>
<organism evidence="1 2">
    <name type="scientific">Penicillium roqueforti (strain FM164)</name>
    <dbReference type="NCBI Taxonomy" id="1365484"/>
    <lineage>
        <taxon>Eukaryota</taxon>
        <taxon>Fungi</taxon>
        <taxon>Dikarya</taxon>
        <taxon>Ascomycota</taxon>
        <taxon>Pezizomycotina</taxon>
        <taxon>Eurotiomycetes</taxon>
        <taxon>Eurotiomycetidae</taxon>
        <taxon>Eurotiales</taxon>
        <taxon>Aspergillaceae</taxon>
        <taxon>Penicillium</taxon>
    </lineage>
</organism>